<dbReference type="SUPFAM" id="SSF48179">
    <property type="entry name" value="6-phosphogluconate dehydrogenase C-terminal domain-like"/>
    <property type="match status" value="1"/>
</dbReference>
<dbReference type="Proteomes" id="UP000606172">
    <property type="component" value="Unassembled WGS sequence"/>
</dbReference>
<dbReference type="Pfam" id="PF01232">
    <property type="entry name" value="Mannitol_dh"/>
    <property type="match status" value="1"/>
</dbReference>
<evidence type="ECO:0000313" key="6">
    <source>
        <dbReference type="Proteomes" id="UP000606172"/>
    </source>
</evidence>
<evidence type="ECO:0000313" key="5">
    <source>
        <dbReference type="EMBL" id="GII95534.1"/>
    </source>
</evidence>
<evidence type="ECO:0000256" key="2">
    <source>
        <dbReference type="ARBA" id="ARBA00048615"/>
    </source>
</evidence>
<dbReference type="GO" id="GO:0008926">
    <property type="term" value="F:mannitol-1-phosphate 5-dehydrogenase activity"/>
    <property type="evidence" value="ECO:0007669"/>
    <property type="project" value="UniProtKB-EC"/>
</dbReference>
<dbReference type="SUPFAM" id="SSF51735">
    <property type="entry name" value="NAD(P)-binding Rossmann-fold domains"/>
    <property type="match status" value="1"/>
</dbReference>
<comment type="caution">
    <text evidence="5">The sequence shown here is derived from an EMBL/GenBank/DDBJ whole genome shotgun (WGS) entry which is preliminary data.</text>
</comment>
<dbReference type="InterPro" id="IPR013131">
    <property type="entry name" value="Mannitol_DH_N"/>
</dbReference>
<dbReference type="InterPro" id="IPR036291">
    <property type="entry name" value="NAD(P)-bd_dom_sf"/>
</dbReference>
<organism evidence="5 6">
    <name type="scientific">Sinosporangium siamense</name>
    <dbReference type="NCBI Taxonomy" id="1367973"/>
    <lineage>
        <taxon>Bacteria</taxon>
        <taxon>Bacillati</taxon>
        <taxon>Actinomycetota</taxon>
        <taxon>Actinomycetes</taxon>
        <taxon>Streptosporangiales</taxon>
        <taxon>Streptosporangiaceae</taxon>
        <taxon>Sinosporangium</taxon>
    </lineage>
</organism>
<dbReference type="Pfam" id="PF08125">
    <property type="entry name" value="Mannitol_dh_C"/>
    <property type="match status" value="1"/>
</dbReference>
<evidence type="ECO:0000256" key="1">
    <source>
        <dbReference type="ARBA" id="ARBA00023002"/>
    </source>
</evidence>
<reference evidence="5" key="1">
    <citation type="submission" date="2021-01" db="EMBL/GenBank/DDBJ databases">
        <title>Whole genome shotgun sequence of Sinosporangium siamense NBRC 109515.</title>
        <authorList>
            <person name="Komaki H."/>
            <person name="Tamura T."/>
        </authorList>
    </citation>
    <scope>NUCLEOTIDE SEQUENCE</scope>
    <source>
        <strain evidence="5">NBRC 109515</strain>
    </source>
</reference>
<name>A0A919RN61_9ACTN</name>
<dbReference type="InterPro" id="IPR050988">
    <property type="entry name" value="Mannitol_DH/Oxidoreductase"/>
</dbReference>
<proteinExistence type="predicted"/>
<protein>
    <submittedName>
        <fullName evidence="5">Mannitol dehydrogenase</fullName>
    </submittedName>
</protein>
<feature type="domain" description="Mannitol dehydrogenase N-terminal" evidence="3">
    <location>
        <begin position="26"/>
        <end position="276"/>
    </location>
</feature>
<dbReference type="PRINTS" id="PR00084">
    <property type="entry name" value="MTLDHDRGNASE"/>
</dbReference>
<dbReference type="Gene3D" id="1.10.1040.10">
    <property type="entry name" value="N-(1-d-carboxylethyl)-l-norvaline Dehydrogenase, domain 2"/>
    <property type="match status" value="1"/>
</dbReference>
<dbReference type="EMBL" id="BOOW01000036">
    <property type="protein sequence ID" value="GII95534.1"/>
    <property type="molecule type" value="Genomic_DNA"/>
</dbReference>
<evidence type="ECO:0000259" key="4">
    <source>
        <dbReference type="Pfam" id="PF08125"/>
    </source>
</evidence>
<feature type="domain" description="Mannitol dehydrogenase C-terminal" evidence="4">
    <location>
        <begin position="286"/>
        <end position="409"/>
    </location>
</feature>
<keyword evidence="1" id="KW-0560">Oxidoreductase</keyword>
<dbReference type="InterPro" id="IPR013118">
    <property type="entry name" value="Mannitol_DH_C"/>
</dbReference>
<dbReference type="PANTHER" id="PTHR43362">
    <property type="entry name" value="MANNITOL DEHYDROGENASE DSF1-RELATED"/>
    <property type="match status" value="1"/>
</dbReference>
<dbReference type="RefSeq" id="WP_204030583.1">
    <property type="nucleotide sequence ID" value="NZ_BOOW01000036.1"/>
</dbReference>
<gene>
    <name evidence="5" type="ORF">Ssi02_57650</name>
</gene>
<dbReference type="InterPro" id="IPR008927">
    <property type="entry name" value="6-PGluconate_DH-like_C_sf"/>
</dbReference>
<comment type="catalytic activity">
    <reaction evidence="2">
        <text>D-mannitol 1-phosphate + NAD(+) = beta-D-fructose 6-phosphate + NADH + H(+)</text>
        <dbReference type="Rhea" id="RHEA:19661"/>
        <dbReference type="ChEBI" id="CHEBI:15378"/>
        <dbReference type="ChEBI" id="CHEBI:57540"/>
        <dbReference type="ChEBI" id="CHEBI:57634"/>
        <dbReference type="ChEBI" id="CHEBI:57945"/>
        <dbReference type="ChEBI" id="CHEBI:61381"/>
        <dbReference type="EC" id="1.1.1.17"/>
    </reaction>
</comment>
<dbReference type="InterPro" id="IPR013328">
    <property type="entry name" value="6PGD_dom2"/>
</dbReference>
<keyword evidence="6" id="KW-1185">Reference proteome</keyword>
<dbReference type="PANTHER" id="PTHR43362:SF1">
    <property type="entry name" value="MANNITOL DEHYDROGENASE 2-RELATED"/>
    <property type="match status" value="1"/>
</dbReference>
<evidence type="ECO:0000259" key="3">
    <source>
        <dbReference type="Pfam" id="PF01232"/>
    </source>
</evidence>
<dbReference type="AlphaFoldDB" id="A0A919RN61"/>
<accession>A0A919RN61</accession>
<dbReference type="InterPro" id="IPR000669">
    <property type="entry name" value="Mannitol_DH"/>
</dbReference>
<dbReference type="Gene3D" id="3.40.50.720">
    <property type="entry name" value="NAD(P)-binding Rossmann-like Domain"/>
    <property type="match status" value="1"/>
</dbReference>
<sequence>MKRRPRLTRATAATTEPRLTAPRPVRIVHLGLGAFHRAHQAWYTDVVDEAKEWGIAAFTGQSPDRAVELMAQDGLYSVIERAADGDRARVVGSISAAHDGAAAARFAGYLADPGVAIVTSTITEAGYRISPDGQPIAAPEVDADLDALRRWRADTEPPTVVTAPGRLLLGLQARRRAEGGPIAVVPCDNVPDNGRMVRSGLLQLADRIDPLLAAWIDREAAFVSTVVDRITPATTPADVVAGSRLTGFDDRSPVVTEPFHDWVLAGEFPNGRPAWELAGATFVSDTEPFERRKLGMLNGAHTILAATGLVRGHTTVAEAIADPKPRELVERFWDEAARSLPAEVDPDGYRAQLIQRFANARIRHRLEQIAADSTLKVRLRILPILEAELAAGRPADTSIAAVAAWLRLAERRPDLPDPAAAALREAPPGTHGDRVRLAAVDERLVEDHALSAQIIAAASAATDL</sequence>